<dbReference type="Proteomes" id="UP000006844">
    <property type="component" value="Chromosome"/>
</dbReference>
<dbReference type="InterPro" id="IPR029044">
    <property type="entry name" value="Nucleotide-diphossugar_trans"/>
</dbReference>
<organism evidence="6 7">
    <name type="scientific">Terriglobus saanensis (strain ATCC BAA-1853 / DSM 23119 / SP1PR4)</name>
    <dbReference type="NCBI Taxonomy" id="401053"/>
    <lineage>
        <taxon>Bacteria</taxon>
        <taxon>Pseudomonadati</taxon>
        <taxon>Acidobacteriota</taxon>
        <taxon>Terriglobia</taxon>
        <taxon>Terriglobales</taxon>
        <taxon>Acidobacteriaceae</taxon>
        <taxon>Terriglobus</taxon>
    </lineage>
</organism>
<name>E8V6E0_TERSS</name>
<dbReference type="KEGG" id="tsa:AciPR4_0772"/>
<dbReference type="RefSeq" id="WP_013567338.1">
    <property type="nucleotide sequence ID" value="NC_014963.1"/>
</dbReference>
<evidence type="ECO:0000256" key="1">
    <source>
        <dbReference type="ARBA" id="ARBA00006739"/>
    </source>
</evidence>
<evidence type="ECO:0000313" key="7">
    <source>
        <dbReference type="Proteomes" id="UP000006844"/>
    </source>
</evidence>
<keyword evidence="3 6" id="KW-0808">Transferase</keyword>
<evidence type="ECO:0000256" key="2">
    <source>
        <dbReference type="ARBA" id="ARBA00022676"/>
    </source>
</evidence>
<dbReference type="eggNOG" id="COG1216">
    <property type="taxonomic scope" value="Bacteria"/>
</dbReference>
<keyword evidence="7" id="KW-1185">Reference proteome</keyword>
<dbReference type="PANTHER" id="PTHR43179">
    <property type="entry name" value="RHAMNOSYLTRANSFERASE WBBL"/>
    <property type="match status" value="1"/>
</dbReference>
<dbReference type="HOGENOM" id="CLU_072074_0_0_0"/>
<evidence type="ECO:0000256" key="4">
    <source>
        <dbReference type="SAM" id="MobiDB-lite"/>
    </source>
</evidence>
<evidence type="ECO:0000256" key="3">
    <source>
        <dbReference type="ARBA" id="ARBA00022679"/>
    </source>
</evidence>
<dbReference type="STRING" id="401053.AciPR4_0772"/>
<dbReference type="GO" id="GO:0016757">
    <property type="term" value="F:glycosyltransferase activity"/>
    <property type="evidence" value="ECO:0007669"/>
    <property type="project" value="UniProtKB-KW"/>
</dbReference>
<evidence type="ECO:0000313" key="6">
    <source>
        <dbReference type="EMBL" id="ADV81605.1"/>
    </source>
</evidence>
<gene>
    <name evidence="6" type="ordered locus">AciPR4_0772</name>
</gene>
<feature type="region of interest" description="Disordered" evidence="4">
    <location>
        <begin position="1"/>
        <end position="20"/>
    </location>
</feature>
<dbReference type="AlphaFoldDB" id="E8V6E0"/>
<feature type="domain" description="Glycosyltransferase 2-like" evidence="5">
    <location>
        <begin position="48"/>
        <end position="139"/>
    </location>
</feature>
<evidence type="ECO:0000259" key="5">
    <source>
        <dbReference type="Pfam" id="PF00535"/>
    </source>
</evidence>
<dbReference type="SUPFAM" id="SSF53448">
    <property type="entry name" value="Nucleotide-diphospho-sugar transferases"/>
    <property type="match status" value="1"/>
</dbReference>
<dbReference type="Gene3D" id="3.90.550.10">
    <property type="entry name" value="Spore Coat Polysaccharide Biosynthesis Protein SpsA, Chain A"/>
    <property type="match status" value="1"/>
</dbReference>
<protein>
    <submittedName>
        <fullName evidence="6">Glycosyl transferase family 2</fullName>
    </submittedName>
</protein>
<dbReference type="PANTHER" id="PTHR43179:SF12">
    <property type="entry name" value="GALACTOFURANOSYLTRANSFERASE GLFT2"/>
    <property type="match status" value="1"/>
</dbReference>
<comment type="similarity">
    <text evidence="1">Belongs to the glycosyltransferase 2 family.</text>
</comment>
<keyword evidence="2" id="KW-0328">Glycosyltransferase</keyword>
<sequence>MASSLPVHMRNSQQRGYARTYPKSMQPPLLIAVIVLYQRQPQESEAFVSLSSLLQQEPGLREQIHVLLYDNSPEPHTVPPASFPLTYHSDPSNRGLAPAYNAALDLAHQQGAPWLLLLDHDTELTPAYFHEALAFLENTAPLHPKIALAVPRLVQGTKVHSPSLLPRVRHKPVPPTLTGIAKQEISAFNSGLLLRASAIEAVGGFPLRYSMEFLDHALLAMLQSNGGRVWLLGSALPHALSTTSLGTGISRDRYLLMLQAESTFHQEFSDPMTRFWYRLRCLRQAAVHALRFSDKKFAFLDLRAAFGLL</sequence>
<accession>E8V6E0</accession>
<proteinExistence type="inferred from homology"/>
<reference evidence="6 7" key="1">
    <citation type="journal article" date="2012" name="Stand. Genomic Sci.">
        <title>Complete genome sequence of Terriglobus saanensis type strain SP1PR4(T), an Acidobacteria from tundra soil.</title>
        <authorList>
            <person name="Rawat S.R."/>
            <person name="Mannisto M.K."/>
            <person name="Starovoytov V."/>
            <person name="Goodwin L."/>
            <person name="Nolan M."/>
            <person name="Hauser L."/>
            <person name="Land M."/>
            <person name="Davenport K.W."/>
            <person name="Woyke T."/>
            <person name="Haggblom M.M."/>
        </authorList>
    </citation>
    <scope>NUCLEOTIDE SEQUENCE</scope>
    <source>
        <strain evidence="7">ATCC BAA-1853 / DSM 23119 / SP1PR4</strain>
    </source>
</reference>
<dbReference type="Pfam" id="PF00535">
    <property type="entry name" value="Glycos_transf_2"/>
    <property type="match status" value="1"/>
</dbReference>
<dbReference type="InterPro" id="IPR001173">
    <property type="entry name" value="Glyco_trans_2-like"/>
</dbReference>
<dbReference type="OrthoDB" id="119253at2"/>
<dbReference type="EMBL" id="CP002467">
    <property type="protein sequence ID" value="ADV81605.1"/>
    <property type="molecule type" value="Genomic_DNA"/>
</dbReference>